<dbReference type="EnsemblMetazoa" id="AALB014638-RA">
    <property type="protein sequence ID" value="AALB014638-PA"/>
    <property type="gene ID" value="AALB014638"/>
</dbReference>
<dbReference type="AlphaFoldDB" id="A0A182FYE6"/>
<reference evidence="1" key="2">
    <citation type="submission" date="2022-08" db="UniProtKB">
        <authorList>
            <consortium name="EnsemblMetazoa"/>
        </authorList>
    </citation>
    <scope>IDENTIFICATION</scope>
    <source>
        <strain evidence="1">STECLA/ALBI9_A</strain>
    </source>
</reference>
<sequence>MSATSVPTGGWTPRPECGGGGAGGEAIQSVVQLVAGHQC</sequence>
<accession>A0A182FYE6</accession>
<reference evidence="1 2" key="1">
    <citation type="journal article" date="2017" name="G3 (Bethesda)">
        <title>The Physical Genome Mapping of Anopheles albimanus Corrected Scaffold Misassemblies and Identified Interarm Rearrangements in Genus Anopheles.</title>
        <authorList>
            <person name="Artemov G.N."/>
            <person name="Peery A.N."/>
            <person name="Jiang X."/>
            <person name="Tu Z."/>
            <person name="Stegniy V.N."/>
            <person name="Sharakhova M.V."/>
            <person name="Sharakhov I.V."/>
        </authorList>
    </citation>
    <scope>NUCLEOTIDE SEQUENCE [LARGE SCALE GENOMIC DNA]</scope>
    <source>
        <strain evidence="1 2">ALBI9_A</strain>
    </source>
</reference>
<protein>
    <submittedName>
        <fullName evidence="1">Uncharacterized protein</fullName>
    </submittedName>
</protein>
<evidence type="ECO:0000313" key="1">
    <source>
        <dbReference type="EnsemblMetazoa" id="AALB014638-PA"/>
    </source>
</evidence>
<proteinExistence type="predicted"/>
<organism evidence="1 2">
    <name type="scientific">Anopheles albimanus</name>
    <name type="common">New world malaria mosquito</name>
    <dbReference type="NCBI Taxonomy" id="7167"/>
    <lineage>
        <taxon>Eukaryota</taxon>
        <taxon>Metazoa</taxon>
        <taxon>Ecdysozoa</taxon>
        <taxon>Arthropoda</taxon>
        <taxon>Hexapoda</taxon>
        <taxon>Insecta</taxon>
        <taxon>Pterygota</taxon>
        <taxon>Neoptera</taxon>
        <taxon>Endopterygota</taxon>
        <taxon>Diptera</taxon>
        <taxon>Nematocera</taxon>
        <taxon>Culicoidea</taxon>
        <taxon>Culicidae</taxon>
        <taxon>Anophelinae</taxon>
        <taxon>Anopheles</taxon>
    </lineage>
</organism>
<dbReference type="Proteomes" id="UP000069272">
    <property type="component" value="Chromosome 3R"/>
</dbReference>
<evidence type="ECO:0000313" key="2">
    <source>
        <dbReference type="Proteomes" id="UP000069272"/>
    </source>
</evidence>
<keyword evidence="2" id="KW-1185">Reference proteome</keyword>
<dbReference type="VEuPathDB" id="VectorBase:AALB014638"/>
<name>A0A182FYE6_ANOAL</name>